<dbReference type="EMBL" id="AMRV01000027">
    <property type="protein sequence ID" value="EMD81592.1"/>
    <property type="molecule type" value="Genomic_DNA"/>
</dbReference>
<dbReference type="Gene3D" id="3.40.50.1010">
    <property type="entry name" value="5'-nuclease"/>
    <property type="match status" value="1"/>
</dbReference>
<dbReference type="InterPro" id="IPR029060">
    <property type="entry name" value="PIN-like_dom_sf"/>
</dbReference>
<dbReference type="SUPFAM" id="SSF88723">
    <property type="entry name" value="PIN domain-like"/>
    <property type="match status" value="1"/>
</dbReference>
<sequence length="116" mass="12470">MLLEEPGSQKVEAVLAKAVLGAVNQAELYSYYARLGASEADVRLMLRPLALKVLPADGELAIEAGMLRSVTADAGLSLGDRFCLALGKREQLDVWTADRAWKDVAKAVGVKVICIR</sequence>
<organism evidence="2 3">
    <name type="scientific">Pacificimonas flava</name>
    <dbReference type="NCBI Taxonomy" id="1234595"/>
    <lineage>
        <taxon>Bacteria</taxon>
        <taxon>Pseudomonadati</taxon>
        <taxon>Pseudomonadota</taxon>
        <taxon>Alphaproteobacteria</taxon>
        <taxon>Sphingomonadales</taxon>
        <taxon>Sphingosinicellaceae</taxon>
        <taxon>Pacificimonas</taxon>
    </lineage>
</organism>
<name>M2U0P1_9SPHN</name>
<gene>
    <name evidence="2" type="ORF">C725_3038</name>
</gene>
<feature type="domain" description="PIN" evidence="1">
    <location>
        <begin position="3"/>
        <end position="106"/>
    </location>
</feature>
<dbReference type="AlphaFoldDB" id="M2U0P1"/>
<dbReference type="Proteomes" id="UP000011717">
    <property type="component" value="Unassembled WGS sequence"/>
</dbReference>
<evidence type="ECO:0000259" key="1">
    <source>
        <dbReference type="Pfam" id="PF01850"/>
    </source>
</evidence>
<comment type="caution">
    <text evidence="2">The sequence shown here is derived from an EMBL/GenBank/DDBJ whole genome shotgun (WGS) entry which is preliminary data.</text>
</comment>
<dbReference type="CDD" id="cd18682">
    <property type="entry name" value="PIN_VapC-like"/>
    <property type="match status" value="1"/>
</dbReference>
<evidence type="ECO:0000313" key="3">
    <source>
        <dbReference type="Proteomes" id="UP000011717"/>
    </source>
</evidence>
<dbReference type="Pfam" id="PF01850">
    <property type="entry name" value="PIN"/>
    <property type="match status" value="1"/>
</dbReference>
<reference evidence="2 3" key="1">
    <citation type="journal article" date="2013" name="Genome Announc.">
        <title>Draft Genome Sequence of Strain JLT2015T, Belonging to the Family Sphingomonadaceae of the Alphaproteobacteria.</title>
        <authorList>
            <person name="Tang K."/>
            <person name="Liu K."/>
            <person name="Li S."/>
            <person name="Jiao N."/>
        </authorList>
    </citation>
    <scope>NUCLEOTIDE SEQUENCE [LARGE SCALE GENOMIC DNA]</scope>
    <source>
        <strain evidence="2 3">JLT2015</strain>
    </source>
</reference>
<accession>M2U0P1</accession>
<dbReference type="PATRIC" id="fig|1234595.3.peg.3046"/>
<evidence type="ECO:0000313" key="2">
    <source>
        <dbReference type="EMBL" id="EMD81592.1"/>
    </source>
</evidence>
<protein>
    <recommendedName>
        <fullName evidence="1">PIN domain-containing protein</fullName>
    </recommendedName>
</protein>
<proteinExistence type="predicted"/>
<dbReference type="InterPro" id="IPR002716">
    <property type="entry name" value="PIN_dom"/>
</dbReference>
<keyword evidence="3" id="KW-1185">Reference proteome</keyword>